<feature type="domain" description="Ig-like" evidence="8">
    <location>
        <begin position="27"/>
        <end position="118"/>
    </location>
</feature>
<sequence length="240" mass="26629">MLLLSAVPAPVPKGQVLLLPLLVLLGPQVSQGLVITPSEPEIVLNVSSTFVLTCSGPAPVMWKRMMPKQLPQELTETPDGNFSSVLTLTNVNGSDTGEYFCTYNDSHGLEDGEQKRLYIFVPDPNMGFLPVYPEEVFIFLTEVTEITIPCRVTDPQLVVTLHEKKVDVPLPFPYDHQRGFSGTFEDKTYVCKTIIGDKEVDSEAYYVYSLQGELPFWADAQQSIIHQHLNECSADRGPPG</sequence>
<dbReference type="InterPro" id="IPR036179">
    <property type="entry name" value="Ig-like_dom_sf"/>
</dbReference>
<keyword evidence="6" id="KW-0393">Immunoglobulin domain</keyword>
<dbReference type="Gene3D" id="2.60.40.10">
    <property type="entry name" value="Immunoglobulins"/>
    <property type="match status" value="2"/>
</dbReference>
<dbReference type="EMBL" id="JACASE010000007">
    <property type="protein sequence ID" value="KAF6448336.1"/>
    <property type="molecule type" value="Genomic_DNA"/>
</dbReference>
<keyword evidence="4" id="KW-1015">Disulfide bond</keyword>
<dbReference type="SMART" id="SM00408">
    <property type="entry name" value="IGc2"/>
    <property type="match status" value="1"/>
</dbReference>
<name>A0A7J8FKZ9_ROUAE</name>
<evidence type="ECO:0000313" key="9">
    <source>
        <dbReference type="EMBL" id="KAF6448336.1"/>
    </source>
</evidence>
<feature type="chain" id="PRO_5029537042" description="Platelet-derived growth factor receptor-like protein" evidence="7">
    <location>
        <begin position="33"/>
        <end position="240"/>
    </location>
</feature>
<dbReference type="InterPro" id="IPR013783">
    <property type="entry name" value="Ig-like_fold"/>
</dbReference>
<dbReference type="SMART" id="SM00409">
    <property type="entry name" value="IG"/>
    <property type="match status" value="1"/>
</dbReference>
<evidence type="ECO:0000256" key="1">
    <source>
        <dbReference type="ARBA" id="ARBA00011360"/>
    </source>
</evidence>
<protein>
    <recommendedName>
        <fullName evidence="2">Platelet-derived growth factor receptor-like protein</fullName>
    </recommendedName>
</protein>
<dbReference type="CDD" id="cd00096">
    <property type="entry name" value="Ig"/>
    <property type="match status" value="1"/>
</dbReference>
<dbReference type="Proteomes" id="UP000593571">
    <property type="component" value="Unassembled WGS sequence"/>
</dbReference>
<evidence type="ECO:0000256" key="2">
    <source>
        <dbReference type="ARBA" id="ARBA00019671"/>
    </source>
</evidence>
<dbReference type="AlphaFoldDB" id="A0A7J8FKZ9"/>
<evidence type="ECO:0000256" key="3">
    <source>
        <dbReference type="ARBA" id="ARBA00022737"/>
    </source>
</evidence>
<dbReference type="SUPFAM" id="SSF48726">
    <property type="entry name" value="Immunoglobulin"/>
    <property type="match status" value="1"/>
</dbReference>
<evidence type="ECO:0000259" key="8">
    <source>
        <dbReference type="PROSITE" id="PS50835"/>
    </source>
</evidence>
<keyword evidence="7" id="KW-0732">Signal</keyword>
<keyword evidence="5" id="KW-0325">Glycoprotein</keyword>
<dbReference type="InterPro" id="IPR003599">
    <property type="entry name" value="Ig_sub"/>
</dbReference>
<evidence type="ECO:0000256" key="4">
    <source>
        <dbReference type="ARBA" id="ARBA00023157"/>
    </source>
</evidence>
<proteinExistence type="predicted"/>
<evidence type="ECO:0000256" key="5">
    <source>
        <dbReference type="ARBA" id="ARBA00023180"/>
    </source>
</evidence>
<dbReference type="FunFam" id="2.60.40.10:FF:000982">
    <property type="entry name" value="Platelet-derived growth factor receptor beta"/>
    <property type="match status" value="1"/>
</dbReference>
<keyword evidence="3" id="KW-0677">Repeat</keyword>
<reference evidence="9 10" key="1">
    <citation type="journal article" date="2020" name="Nature">
        <title>Six reference-quality genomes reveal evolution of bat adaptations.</title>
        <authorList>
            <person name="Jebb D."/>
            <person name="Huang Z."/>
            <person name="Pippel M."/>
            <person name="Hughes G.M."/>
            <person name="Lavrichenko K."/>
            <person name="Devanna P."/>
            <person name="Winkler S."/>
            <person name="Jermiin L.S."/>
            <person name="Skirmuntt E.C."/>
            <person name="Katzourakis A."/>
            <person name="Burkitt-Gray L."/>
            <person name="Ray D.A."/>
            <person name="Sullivan K.A.M."/>
            <person name="Roscito J.G."/>
            <person name="Kirilenko B.M."/>
            <person name="Davalos L.M."/>
            <person name="Corthals A.P."/>
            <person name="Power M.L."/>
            <person name="Jones G."/>
            <person name="Ransome R.D."/>
            <person name="Dechmann D.K.N."/>
            <person name="Locatelli A.G."/>
            <person name="Puechmaille S.J."/>
            <person name="Fedrigo O."/>
            <person name="Jarvis E.D."/>
            <person name="Hiller M."/>
            <person name="Vernes S.C."/>
            <person name="Myers E.W."/>
            <person name="Teeling E.C."/>
        </authorList>
    </citation>
    <scope>NUCLEOTIDE SEQUENCE [LARGE SCALE GENOMIC DNA]</scope>
    <source>
        <strain evidence="9">MRouAeg1</strain>
        <tissue evidence="9">Muscle</tissue>
    </source>
</reference>
<dbReference type="InterPro" id="IPR007110">
    <property type="entry name" value="Ig-like_dom"/>
</dbReference>
<dbReference type="InterPro" id="IPR003598">
    <property type="entry name" value="Ig_sub2"/>
</dbReference>
<dbReference type="Pfam" id="PF00047">
    <property type="entry name" value="ig"/>
    <property type="match status" value="1"/>
</dbReference>
<evidence type="ECO:0000256" key="7">
    <source>
        <dbReference type="SAM" id="SignalP"/>
    </source>
</evidence>
<dbReference type="PROSITE" id="PS50835">
    <property type="entry name" value="IG_LIKE"/>
    <property type="match status" value="1"/>
</dbReference>
<dbReference type="InterPro" id="IPR013151">
    <property type="entry name" value="Immunoglobulin_dom"/>
</dbReference>
<evidence type="ECO:0000256" key="6">
    <source>
        <dbReference type="ARBA" id="ARBA00023319"/>
    </source>
</evidence>
<dbReference type="PANTHER" id="PTHR15360">
    <property type="entry name" value="PLATELET-DERIVED GROWTH FACTOR RECEPTOR LIKE"/>
    <property type="match status" value="1"/>
</dbReference>
<dbReference type="FunFam" id="2.60.40.10:FF:000223">
    <property type="entry name" value="Platelet-derived growth factor receptor beta"/>
    <property type="match status" value="1"/>
</dbReference>
<organism evidence="9 10">
    <name type="scientific">Rousettus aegyptiacus</name>
    <name type="common">Egyptian fruit bat</name>
    <name type="synonym">Pteropus aegyptiacus</name>
    <dbReference type="NCBI Taxonomy" id="9407"/>
    <lineage>
        <taxon>Eukaryota</taxon>
        <taxon>Metazoa</taxon>
        <taxon>Chordata</taxon>
        <taxon>Craniata</taxon>
        <taxon>Vertebrata</taxon>
        <taxon>Euteleostomi</taxon>
        <taxon>Mammalia</taxon>
        <taxon>Eutheria</taxon>
        <taxon>Laurasiatheria</taxon>
        <taxon>Chiroptera</taxon>
        <taxon>Yinpterochiroptera</taxon>
        <taxon>Pteropodoidea</taxon>
        <taxon>Pteropodidae</taxon>
        <taxon>Rousettinae</taxon>
        <taxon>Rousettus</taxon>
    </lineage>
</organism>
<keyword evidence="10" id="KW-1185">Reference proteome</keyword>
<evidence type="ECO:0000313" key="10">
    <source>
        <dbReference type="Proteomes" id="UP000593571"/>
    </source>
</evidence>
<comment type="caution">
    <text evidence="9">The sequence shown here is derived from an EMBL/GenBank/DDBJ whole genome shotgun (WGS) entry which is preliminary data.</text>
</comment>
<feature type="signal peptide" evidence="7">
    <location>
        <begin position="1"/>
        <end position="32"/>
    </location>
</feature>
<gene>
    <name evidence="9" type="ORF">HJG63_015077</name>
</gene>
<dbReference type="InterPro" id="IPR042495">
    <property type="entry name" value="PDGFRL"/>
</dbReference>
<dbReference type="PANTHER" id="PTHR15360:SF4">
    <property type="entry name" value="PROTEIN KINASE DOMAIN-CONTAINING PROTEIN"/>
    <property type="match status" value="1"/>
</dbReference>
<keyword evidence="9" id="KW-0675">Receptor</keyword>
<accession>A0A7J8FKZ9</accession>
<dbReference type="GO" id="GO:0005017">
    <property type="term" value="F:platelet-derived growth factor receptor activity"/>
    <property type="evidence" value="ECO:0007669"/>
    <property type="project" value="UniProtKB-ARBA"/>
</dbReference>
<comment type="subunit">
    <text evidence="1">Forms a complex composed of PDGFRL, TNK2 and GRB2.</text>
</comment>